<sequence length="107" mass="11477">MDLGPGETMISFACSSGPTQQASSPGSPLRKCVWLHGDFDRMSPKATSDSDLLRPFQPPHPHKAPVKGRNGPVWLEYTQTNAQPCMALQGAYKPVADIILANATATN</sequence>
<accession>C1H2U2</accession>
<evidence type="ECO:0000256" key="1">
    <source>
        <dbReference type="SAM" id="MobiDB-lite"/>
    </source>
</evidence>
<evidence type="ECO:0000313" key="2">
    <source>
        <dbReference type="EMBL" id="EEH34036.2"/>
    </source>
</evidence>
<keyword evidence="3" id="KW-1185">Reference proteome</keyword>
<feature type="region of interest" description="Disordered" evidence="1">
    <location>
        <begin position="1"/>
        <end position="27"/>
    </location>
</feature>
<dbReference type="RefSeq" id="XP_015699691.1">
    <property type="nucleotide sequence ID" value="XM_015845465.1"/>
</dbReference>
<name>C1H2U2_PARBA</name>
<dbReference type="AlphaFoldDB" id="C1H2U2"/>
<dbReference type="EMBL" id="KN294004">
    <property type="protein sequence ID" value="EEH34036.2"/>
    <property type="molecule type" value="Genomic_DNA"/>
</dbReference>
<organism evidence="2 3">
    <name type="scientific">Paracoccidioides lutzii (strain ATCC MYA-826 / Pb01)</name>
    <name type="common">Paracoccidioides brasiliensis</name>
    <dbReference type="NCBI Taxonomy" id="502779"/>
    <lineage>
        <taxon>Eukaryota</taxon>
        <taxon>Fungi</taxon>
        <taxon>Dikarya</taxon>
        <taxon>Ascomycota</taxon>
        <taxon>Pezizomycotina</taxon>
        <taxon>Eurotiomycetes</taxon>
        <taxon>Eurotiomycetidae</taxon>
        <taxon>Onygenales</taxon>
        <taxon>Ajellomycetaceae</taxon>
        <taxon>Paracoccidioides</taxon>
    </lineage>
</organism>
<gene>
    <name evidence="2" type="ORF">PAAG_05085</name>
</gene>
<dbReference type="Proteomes" id="UP000002059">
    <property type="component" value="Partially assembled WGS sequence"/>
</dbReference>
<proteinExistence type="predicted"/>
<feature type="compositionally biased region" description="Polar residues" evidence="1">
    <location>
        <begin position="13"/>
        <end position="26"/>
    </location>
</feature>
<reference evidence="2 3" key="1">
    <citation type="journal article" date="2011" name="PLoS Genet.">
        <title>Comparative genomic analysis of human fungal pathogens causing paracoccidioidomycosis.</title>
        <authorList>
            <person name="Desjardins C.A."/>
            <person name="Champion M.D."/>
            <person name="Holder J.W."/>
            <person name="Muszewska A."/>
            <person name="Goldberg J."/>
            <person name="Bailao A.M."/>
            <person name="Brigido M.M."/>
            <person name="Ferreira M.E."/>
            <person name="Garcia A.M."/>
            <person name="Grynberg M."/>
            <person name="Gujja S."/>
            <person name="Heiman D.I."/>
            <person name="Henn M.R."/>
            <person name="Kodira C.D."/>
            <person name="Leon-Narvaez H."/>
            <person name="Longo L.V."/>
            <person name="Ma L.J."/>
            <person name="Malavazi I."/>
            <person name="Matsuo A.L."/>
            <person name="Morais F.V."/>
            <person name="Pereira M."/>
            <person name="Rodriguez-Brito S."/>
            <person name="Sakthikumar S."/>
            <person name="Salem-Izacc S.M."/>
            <person name="Sykes S.M."/>
            <person name="Teixeira M.M."/>
            <person name="Vallejo M.C."/>
            <person name="Walter M.E."/>
            <person name="Yandava C."/>
            <person name="Young S."/>
            <person name="Zeng Q."/>
            <person name="Zucker J."/>
            <person name="Felipe M.S."/>
            <person name="Goldman G.H."/>
            <person name="Haas B.J."/>
            <person name="McEwen J.G."/>
            <person name="Nino-Vega G."/>
            <person name="Puccia R."/>
            <person name="San-Blas G."/>
            <person name="Soares C.M."/>
            <person name="Birren B.W."/>
            <person name="Cuomo C.A."/>
        </authorList>
    </citation>
    <scope>NUCLEOTIDE SEQUENCE [LARGE SCALE GENOMIC DNA]</scope>
    <source>
        <strain evidence="3">ATCC MYA-826 / Pb01</strain>
    </source>
</reference>
<dbReference type="KEGG" id="pbl:PAAG_05085"/>
<dbReference type="GeneID" id="9096089"/>
<dbReference type="HOGENOM" id="CLU_2210780_0_0_1"/>
<dbReference type="VEuPathDB" id="FungiDB:PAAG_05085"/>
<evidence type="ECO:0000313" key="3">
    <source>
        <dbReference type="Proteomes" id="UP000002059"/>
    </source>
</evidence>
<protein>
    <submittedName>
        <fullName evidence="2">Uncharacterized protein</fullName>
    </submittedName>
</protein>
<feature type="region of interest" description="Disordered" evidence="1">
    <location>
        <begin position="45"/>
        <end position="69"/>
    </location>
</feature>